<organism evidence="3 4">
    <name type="scientific">Cyclobacterium marinum (strain ATCC 25205 / DSM 745 / LMG 13164 / NCIMB 1802)</name>
    <name type="common">Flectobacillus marinus</name>
    <dbReference type="NCBI Taxonomy" id="880070"/>
    <lineage>
        <taxon>Bacteria</taxon>
        <taxon>Pseudomonadati</taxon>
        <taxon>Bacteroidota</taxon>
        <taxon>Cytophagia</taxon>
        <taxon>Cytophagales</taxon>
        <taxon>Cyclobacteriaceae</taxon>
        <taxon>Cyclobacterium</taxon>
    </lineage>
</organism>
<accession>G0IUT0</accession>
<keyword evidence="4" id="KW-1185">Reference proteome</keyword>
<dbReference type="SUPFAM" id="SSF52540">
    <property type="entry name" value="P-loop containing nucleoside triphosphate hydrolases"/>
    <property type="match status" value="1"/>
</dbReference>
<evidence type="ECO:0000313" key="4">
    <source>
        <dbReference type="Proteomes" id="UP000001635"/>
    </source>
</evidence>
<dbReference type="InterPro" id="IPR050093">
    <property type="entry name" value="ABC_SmlMolc_Importer"/>
</dbReference>
<dbReference type="SUPFAM" id="SSF50331">
    <property type="entry name" value="MOP-like"/>
    <property type="match status" value="1"/>
</dbReference>
<feature type="domain" description="ABC transporter" evidence="2">
    <location>
        <begin position="4"/>
        <end position="233"/>
    </location>
</feature>
<gene>
    <name evidence="3" type="ordered locus">Cycma_1718</name>
</gene>
<dbReference type="Proteomes" id="UP000001635">
    <property type="component" value="Chromosome"/>
</dbReference>
<protein>
    <submittedName>
        <fullName evidence="3">ABC transporter related protein</fullName>
    </submittedName>
</protein>
<dbReference type="eggNOG" id="COG3842">
    <property type="taxonomic scope" value="Bacteria"/>
</dbReference>
<keyword evidence="1" id="KW-0813">Transport</keyword>
<dbReference type="PANTHER" id="PTHR42781:SF4">
    <property type="entry name" value="SPERMIDINE_PUTRESCINE IMPORT ATP-BINDING PROTEIN POTA"/>
    <property type="match status" value="1"/>
</dbReference>
<dbReference type="GO" id="GO:0022857">
    <property type="term" value="F:transmembrane transporter activity"/>
    <property type="evidence" value="ECO:0007669"/>
    <property type="project" value="InterPro"/>
</dbReference>
<evidence type="ECO:0000256" key="1">
    <source>
        <dbReference type="ARBA" id="ARBA00022448"/>
    </source>
</evidence>
<dbReference type="OrthoDB" id="1114670at2"/>
<dbReference type="PROSITE" id="PS50893">
    <property type="entry name" value="ABC_TRANSPORTER_2"/>
    <property type="match status" value="1"/>
</dbReference>
<dbReference type="GO" id="GO:0005524">
    <property type="term" value="F:ATP binding"/>
    <property type="evidence" value="ECO:0007669"/>
    <property type="project" value="InterPro"/>
</dbReference>
<dbReference type="InterPro" id="IPR008995">
    <property type="entry name" value="Mo/tungstate-bd_C_term_dom"/>
</dbReference>
<dbReference type="GO" id="GO:0043190">
    <property type="term" value="C:ATP-binding cassette (ABC) transporter complex"/>
    <property type="evidence" value="ECO:0007669"/>
    <property type="project" value="InterPro"/>
</dbReference>
<dbReference type="EMBL" id="CP002955">
    <property type="protein sequence ID" value="AEL25472.1"/>
    <property type="molecule type" value="Genomic_DNA"/>
</dbReference>
<dbReference type="STRING" id="880070.Cycma_1718"/>
<proteinExistence type="predicted"/>
<dbReference type="KEGG" id="cmr:Cycma_1718"/>
<dbReference type="InterPro" id="IPR027417">
    <property type="entry name" value="P-loop_NTPase"/>
</dbReference>
<sequence length="341" mass="38043">MHILKLEGIHKIKAPNKVNILSNVSFEVKEGEILVLSGDQDAGVSTLIRGILGLENFDSGKLLFSGPKLGDLTVNRPTIGVIFQDYALFPNLSILENVKLALKGRKQEIEQQALASLKLLGLDGFSEKYPEALGIEDRFRVTLARAIAPEPRLLVLSEPFRQLRGMYKHDLIVETKRCLKQAGIAALVETSDKAVALSISDRLAVFHKGYLQQIDSPQNIYQRPSNSYVANFFGKRNELLATATSDGFYTSFGFIDDERSKVFNNKVKILFRPEEVKVKKGLRQALIGTVRQCSFYGDHQQVTLEDDMGKSILVKSSPNKVFALGSNVFFTLRSFKVEDAF</sequence>
<dbReference type="Pfam" id="PF00005">
    <property type="entry name" value="ABC_tran"/>
    <property type="match status" value="1"/>
</dbReference>
<dbReference type="InterPro" id="IPR013611">
    <property type="entry name" value="Transp-assoc_OB_typ2"/>
</dbReference>
<evidence type="ECO:0000313" key="3">
    <source>
        <dbReference type="EMBL" id="AEL25472.1"/>
    </source>
</evidence>
<dbReference type="PANTHER" id="PTHR42781">
    <property type="entry name" value="SPERMIDINE/PUTRESCINE IMPORT ATP-BINDING PROTEIN POTA"/>
    <property type="match status" value="1"/>
</dbReference>
<dbReference type="RefSeq" id="WP_014019767.1">
    <property type="nucleotide sequence ID" value="NC_015914.1"/>
</dbReference>
<name>G0IUT0_CYCMS</name>
<reference evidence="4" key="1">
    <citation type="submission" date="2011-07" db="EMBL/GenBank/DDBJ databases">
        <title>The complete genome of Cyclobacterium marinum DSM 745.</title>
        <authorList>
            <person name="Lucas S."/>
            <person name="Han J."/>
            <person name="Lapidus A."/>
            <person name="Bruce D."/>
            <person name="Goodwin L."/>
            <person name="Pitluck S."/>
            <person name="Peters L."/>
            <person name="Kyrpides N."/>
            <person name="Mavromatis K."/>
            <person name="Ivanova N."/>
            <person name="Ovchinnikova G."/>
            <person name="Chertkov O."/>
            <person name="Detter J.C."/>
            <person name="Tapia R."/>
            <person name="Han C."/>
            <person name="Land M."/>
            <person name="Hauser L."/>
            <person name="Markowitz V."/>
            <person name="Cheng J.-F."/>
            <person name="Hugenholtz P."/>
            <person name="Woyke T."/>
            <person name="Wu D."/>
            <person name="Tindall B."/>
            <person name="Schuetze A."/>
            <person name="Brambilla E."/>
            <person name="Klenk H.-P."/>
            <person name="Eisen J.A."/>
        </authorList>
    </citation>
    <scope>NUCLEOTIDE SEQUENCE [LARGE SCALE GENOMIC DNA]</scope>
    <source>
        <strain evidence="4">ATCC 25205 / DSM 745 / LMG 13164 / NCIMB 1802</strain>
    </source>
</reference>
<evidence type="ECO:0000259" key="2">
    <source>
        <dbReference type="PROSITE" id="PS50893"/>
    </source>
</evidence>
<dbReference type="Gene3D" id="3.40.50.300">
    <property type="entry name" value="P-loop containing nucleotide triphosphate hydrolases"/>
    <property type="match status" value="1"/>
</dbReference>
<dbReference type="GO" id="GO:0016887">
    <property type="term" value="F:ATP hydrolysis activity"/>
    <property type="evidence" value="ECO:0007669"/>
    <property type="project" value="InterPro"/>
</dbReference>
<dbReference type="InterPro" id="IPR003439">
    <property type="entry name" value="ABC_transporter-like_ATP-bd"/>
</dbReference>
<dbReference type="HOGENOM" id="CLU_000604_1_1_10"/>
<dbReference type="AlphaFoldDB" id="G0IUT0"/>
<dbReference type="Pfam" id="PF08402">
    <property type="entry name" value="TOBE_2"/>
    <property type="match status" value="1"/>
</dbReference>